<evidence type="ECO:0000313" key="2">
    <source>
        <dbReference type="EMBL" id="SVC75297.1"/>
    </source>
</evidence>
<proteinExistence type="predicted"/>
<evidence type="ECO:0000256" key="1">
    <source>
        <dbReference type="SAM" id="Phobius"/>
    </source>
</evidence>
<gene>
    <name evidence="2" type="ORF">METZ01_LOCUS328151</name>
</gene>
<dbReference type="EMBL" id="UINC01108874">
    <property type="protein sequence ID" value="SVC75297.1"/>
    <property type="molecule type" value="Genomic_DNA"/>
</dbReference>
<feature type="non-terminal residue" evidence="2">
    <location>
        <position position="1"/>
    </location>
</feature>
<protein>
    <recommendedName>
        <fullName evidence="3">Major facilitator superfamily (MFS) profile domain-containing protein</fullName>
    </recommendedName>
</protein>
<organism evidence="2">
    <name type="scientific">marine metagenome</name>
    <dbReference type="NCBI Taxonomy" id="408172"/>
    <lineage>
        <taxon>unclassified sequences</taxon>
        <taxon>metagenomes</taxon>
        <taxon>ecological metagenomes</taxon>
    </lineage>
</organism>
<feature type="non-terminal residue" evidence="2">
    <location>
        <position position="52"/>
    </location>
</feature>
<dbReference type="AlphaFoldDB" id="A0A382PR23"/>
<feature type="transmembrane region" description="Helical" evidence="1">
    <location>
        <begin position="30"/>
        <end position="50"/>
    </location>
</feature>
<keyword evidence="1" id="KW-0812">Transmembrane</keyword>
<accession>A0A382PR23</accession>
<sequence length="52" mass="5644">VTTPTAGTLTWRVRLMFAAGQIPEGVQSTAFGFFLLFFYNQVLGLSGFLASL</sequence>
<keyword evidence="1" id="KW-0472">Membrane</keyword>
<name>A0A382PR23_9ZZZZ</name>
<keyword evidence="1" id="KW-1133">Transmembrane helix</keyword>
<evidence type="ECO:0008006" key="3">
    <source>
        <dbReference type="Google" id="ProtNLM"/>
    </source>
</evidence>
<reference evidence="2" key="1">
    <citation type="submission" date="2018-05" db="EMBL/GenBank/DDBJ databases">
        <authorList>
            <person name="Lanie J.A."/>
            <person name="Ng W.-L."/>
            <person name="Kazmierczak K.M."/>
            <person name="Andrzejewski T.M."/>
            <person name="Davidsen T.M."/>
            <person name="Wayne K.J."/>
            <person name="Tettelin H."/>
            <person name="Glass J.I."/>
            <person name="Rusch D."/>
            <person name="Podicherti R."/>
            <person name="Tsui H.-C.T."/>
            <person name="Winkler M.E."/>
        </authorList>
    </citation>
    <scope>NUCLEOTIDE SEQUENCE</scope>
</reference>